<dbReference type="Proteomes" id="UP000013776">
    <property type="component" value="Unassembled WGS sequence"/>
</dbReference>
<comment type="caution">
    <text evidence="4">The sequence shown here is derived from an EMBL/GenBank/DDBJ whole genome shotgun (WGS) entry which is preliminary data.</text>
</comment>
<feature type="region of interest" description="Disordered" evidence="2">
    <location>
        <begin position="477"/>
        <end position="511"/>
    </location>
</feature>
<dbReference type="AlphaFoldDB" id="R4XE42"/>
<dbReference type="PANTHER" id="PTHR15830">
    <property type="entry name" value="TELOMERE LENGTH REGULATION PROTEIN TEL2 FAMILY MEMBER"/>
    <property type="match status" value="1"/>
</dbReference>
<dbReference type="EMBL" id="CAHR02000096">
    <property type="protein sequence ID" value="CCG82705.1"/>
    <property type="molecule type" value="Genomic_DNA"/>
</dbReference>
<protein>
    <recommendedName>
        <fullName evidence="3">Telomere length regulation protein conserved domain-containing protein</fullName>
    </recommendedName>
</protein>
<dbReference type="InterPro" id="IPR051970">
    <property type="entry name" value="TEL2_Regulation"/>
</dbReference>
<dbReference type="InterPro" id="IPR038528">
    <property type="entry name" value="TEL2_C_sf"/>
</dbReference>
<dbReference type="Gene3D" id="1.25.40.720">
    <property type="entry name" value="Telomere length regulation protein 2, C-terminal domain"/>
    <property type="match status" value="2"/>
</dbReference>
<feature type="domain" description="Telomere length regulation protein conserved" evidence="3">
    <location>
        <begin position="517"/>
        <end position="628"/>
    </location>
</feature>
<dbReference type="InterPro" id="IPR019337">
    <property type="entry name" value="Telomere_length_regulation_dom"/>
</dbReference>
<keyword evidence="5" id="KW-1185">Reference proteome</keyword>
<dbReference type="GO" id="GO:0042162">
    <property type="term" value="F:telomeric DNA binding"/>
    <property type="evidence" value="ECO:0007669"/>
    <property type="project" value="TreeGrafter"/>
</dbReference>
<evidence type="ECO:0000313" key="5">
    <source>
        <dbReference type="Proteomes" id="UP000013776"/>
    </source>
</evidence>
<dbReference type="OrthoDB" id="10258062at2759"/>
<dbReference type="eggNOG" id="KOG4346">
    <property type="taxonomic scope" value="Eukaryota"/>
</dbReference>
<evidence type="ECO:0000256" key="1">
    <source>
        <dbReference type="ARBA" id="ARBA00006133"/>
    </source>
</evidence>
<evidence type="ECO:0000259" key="3">
    <source>
        <dbReference type="Pfam" id="PF10193"/>
    </source>
</evidence>
<reference evidence="4 5" key="1">
    <citation type="journal article" date="2013" name="MBio">
        <title>Genome sequencing of the plant pathogen Taphrina deformans, the causal agent of peach leaf curl.</title>
        <authorList>
            <person name="Cisse O.H."/>
            <person name="Almeida J.M.G.C.F."/>
            <person name="Fonseca A."/>
            <person name="Kumar A.A."/>
            <person name="Salojaervi J."/>
            <person name="Overmyer K."/>
            <person name="Hauser P.M."/>
            <person name="Pagni M."/>
        </authorList>
    </citation>
    <scope>NUCLEOTIDE SEQUENCE [LARGE SCALE GENOMIC DNA]</scope>
    <source>
        <strain evidence="5">PYCC 5710 / ATCC 11124 / CBS 356.35 / IMI 108563 / JCM 9778 / NBRC 8474</strain>
    </source>
</reference>
<dbReference type="VEuPathDB" id="FungiDB:TAPDE_002832"/>
<name>R4XE42_TAPDE</name>
<dbReference type="Pfam" id="PF10193">
    <property type="entry name" value="Telomere_reg-2"/>
    <property type="match status" value="1"/>
</dbReference>
<dbReference type="GO" id="GO:0005829">
    <property type="term" value="C:cytosol"/>
    <property type="evidence" value="ECO:0007669"/>
    <property type="project" value="TreeGrafter"/>
</dbReference>
<proteinExistence type="inferred from homology"/>
<gene>
    <name evidence="4" type="ORF">TAPDE_002832</name>
</gene>
<dbReference type="PANTHER" id="PTHR15830:SF10">
    <property type="entry name" value="TELOMERE LENGTH REGULATION PROTEIN TEL2 HOMOLOG"/>
    <property type="match status" value="1"/>
</dbReference>
<evidence type="ECO:0000256" key="2">
    <source>
        <dbReference type="SAM" id="MobiDB-lite"/>
    </source>
</evidence>
<dbReference type="STRING" id="1097556.R4XE42"/>
<comment type="similarity">
    <text evidence="1">Belongs to the TEL2 family.</text>
</comment>
<evidence type="ECO:0000313" key="4">
    <source>
        <dbReference type="EMBL" id="CCG82705.1"/>
    </source>
</evidence>
<accession>R4XE42</accession>
<sequence>MSHITEQLRAKPTYDELAQSLESWTRSPVFSKTAAKDGLVARIIVHEIIPNFWFLTLEDKRLESLILKSLASLSGIHALLAQRADPLYATVLQKVISSSEFSPLSVHAALFGTASVVPEHIKVVTAQQLWANYLSLIVGGKLVSQIAEARLTCKAYQDLEEIWLDDRKRYVQHLIKNVHDIINAVNDLEHDSQLAEHFGDFLSRVITLGSSFEVIPSLLNEVKISHTKIARLRILFQNCSVPSQSSTYPAIIHFLETKYLSGINDRGSLQNLHAPVDRIGALATYIQKLCGTTTMRHFAKLLLLESSRFTISSRRAVILAYDKNFLSSLAEQCLERWADRMYIKHAAVTDQEALTETILVVCAYLSAVDLLVISKSKSLVSGISNHLEATAERIRFLGMILGETISAQVITDPKKRLTFGVPDTKTEEASWWRSLIEIEDVLADLSQLTAGLVEAPADPKMLSTTIQHVSSLKISEVVEESDDSSDDEFETMRVPDSDDEDSDEDPTLVDRERLRPPVYVRDLIKMINNHDSYKHVSLALRTAPSLIRRKATYGTELKDYAINLAQIFAGLRDNFEMDDFQEMRQEALKALVVASPTIVCPYLSQVLFTGDYSLQQRVIILTSIGLGARELAGLSDVPAHLQNLAVSKQLPPSVLARYQTIEGASEALQESILQPLAIEAAESLSGPAALKVNKTTRKMVRPKQKAVDNRLTSIAADYILFPLLGRFAMHSGKMIDKDADTFYEAHLLQYYLRTASLVYQASTKSPALSRLTFEFWSLLLSLRSQTEHGVLAATLHGLLIIVDSNEARELASEFSRQLVETQEWCTQIFERVRDEKVQMISAGILIRIRDVVEAHQLLMMQSATMVGNIGRGRFGLAGLE</sequence>
<organism evidence="4 5">
    <name type="scientific">Taphrina deformans (strain PYCC 5710 / ATCC 11124 / CBS 356.35 / IMI 108563 / JCM 9778 / NBRC 8474)</name>
    <name type="common">Peach leaf curl fungus</name>
    <name type="synonym">Lalaria deformans</name>
    <dbReference type="NCBI Taxonomy" id="1097556"/>
    <lineage>
        <taxon>Eukaryota</taxon>
        <taxon>Fungi</taxon>
        <taxon>Dikarya</taxon>
        <taxon>Ascomycota</taxon>
        <taxon>Taphrinomycotina</taxon>
        <taxon>Taphrinomycetes</taxon>
        <taxon>Taphrinales</taxon>
        <taxon>Taphrinaceae</taxon>
        <taxon>Taphrina</taxon>
    </lineage>
</organism>
<feature type="compositionally biased region" description="Acidic residues" evidence="2">
    <location>
        <begin position="497"/>
        <end position="507"/>
    </location>
</feature>
<dbReference type="GO" id="GO:0051083">
    <property type="term" value="P:'de novo' cotranslational protein folding"/>
    <property type="evidence" value="ECO:0007669"/>
    <property type="project" value="TreeGrafter"/>
</dbReference>
<feature type="compositionally biased region" description="Acidic residues" evidence="2">
    <location>
        <begin position="477"/>
        <end position="489"/>
    </location>
</feature>
<dbReference type="GO" id="GO:0051879">
    <property type="term" value="F:Hsp90 protein binding"/>
    <property type="evidence" value="ECO:0007669"/>
    <property type="project" value="TreeGrafter"/>
</dbReference>